<evidence type="ECO:0000256" key="3">
    <source>
        <dbReference type="SAM" id="MobiDB-lite"/>
    </source>
</evidence>
<dbReference type="AlphaFoldDB" id="A9FCB9"/>
<evidence type="ECO:0000313" key="5">
    <source>
        <dbReference type="Proteomes" id="UP000002139"/>
    </source>
</evidence>
<dbReference type="InterPro" id="IPR037459">
    <property type="entry name" value="RhgT-like"/>
</dbReference>
<keyword evidence="5" id="KW-1185">Reference proteome</keyword>
<reference evidence="4 5" key="1">
    <citation type="journal article" date="2007" name="Nat. Biotechnol.">
        <title>Complete genome sequence of the myxobacterium Sorangium cellulosum.</title>
        <authorList>
            <person name="Schneiker S."/>
            <person name="Perlova O."/>
            <person name="Kaiser O."/>
            <person name="Gerth K."/>
            <person name="Alici A."/>
            <person name="Altmeyer M.O."/>
            <person name="Bartels D."/>
            <person name="Bekel T."/>
            <person name="Beyer S."/>
            <person name="Bode E."/>
            <person name="Bode H.B."/>
            <person name="Bolten C.J."/>
            <person name="Choudhuri J.V."/>
            <person name="Doss S."/>
            <person name="Elnakady Y.A."/>
            <person name="Frank B."/>
            <person name="Gaigalat L."/>
            <person name="Goesmann A."/>
            <person name="Groeger C."/>
            <person name="Gross F."/>
            <person name="Jelsbak L."/>
            <person name="Jelsbak L."/>
            <person name="Kalinowski J."/>
            <person name="Kegler C."/>
            <person name="Knauber T."/>
            <person name="Konietzny S."/>
            <person name="Kopp M."/>
            <person name="Krause L."/>
            <person name="Krug D."/>
            <person name="Linke B."/>
            <person name="Mahmud T."/>
            <person name="Martinez-Arias R."/>
            <person name="McHardy A.C."/>
            <person name="Merai M."/>
            <person name="Meyer F."/>
            <person name="Mormann S."/>
            <person name="Munoz-Dorado J."/>
            <person name="Perez J."/>
            <person name="Pradella S."/>
            <person name="Rachid S."/>
            <person name="Raddatz G."/>
            <person name="Rosenau F."/>
            <person name="Rueckert C."/>
            <person name="Sasse F."/>
            <person name="Scharfe M."/>
            <person name="Schuster S.C."/>
            <person name="Suen G."/>
            <person name="Treuner-Lange A."/>
            <person name="Velicer G.J."/>
            <person name="Vorholter F.-J."/>
            <person name="Weissman K.J."/>
            <person name="Welch R.D."/>
            <person name="Wenzel S.C."/>
            <person name="Whitworth D.E."/>
            <person name="Wilhelm S."/>
            <person name="Wittmann C."/>
            <person name="Bloecker H."/>
            <person name="Puehler A."/>
            <person name="Mueller R."/>
        </authorList>
    </citation>
    <scope>NUCLEOTIDE SEQUENCE [LARGE SCALE GENOMIC DNA]</scope>
    <source>
        <strain evidence="5">So ce56</strain>
    </source>
</reference>
<accession>A9FCB9</accession>
<dbReference type="InterPro" id="IPR001087">
    <property type="entry name" value="GDSL"/>
</dbReference>
<dbReference type="SUPFAM" id="SSF52266">
    <property type="entry name" value="SGNH hydrolase"/>
    <property type="match status" value="1"/>
</dbReference>
<dbReference type="Pfam" id="PF00657">
    <property type="entry name" value="Lipase_GDSL"/>
    <property type="match status" value="1"/>
</dbReference>
<dbReference type="GO" id="GO:0016788">
    <property type="term" value="F:hydrolase activity, acting on ester bonds"/>
    <property type="evidence" value="ECO:0007669"/>
    <property type="project" value="InterPro"/>
</dbReference>
<dbReference type="InterPro" id="IPR036514">
    <property type="entry name" value="SGNH_hydro_sf"/>
</dbReference>
<protein>
    <submittedName>
        <fullName evidence="4">Probable lysophospholipase L1 and related esterases/probable similar to rhamnogalacturonan acetylesterase</fullName>
    </submittedName>
</protein>
<dbReference type="eggNOG" id="COG2755">
    <property type="taxonomic scope" value="Bacteria"/>
</dbReference>
<proteinExistence type="inferred from homology"/>
<evidence type="ECO:0000313" key="4">
    <source>
        <dbReference type="EMBL" id="CAN91647.1"/>
    </source>
</evidence>
<dbReference type="Proteomes" id="UP000002139">
    <property type="component" value="Chromosome"/>
</dbReference>
<dbReference type="HOGENOM" id="CLU_065859_2_0_7"/>
<sequence>MGGAGEGGGGGGAAGGTTSASGGSEGGGGSAELPDVTVYIAGDSTVQTYVNSALHQAGWGQMLGEFFDERVRVDNRAIGGRTARRYIDEGRLDDVLEDIQSGDYFLVQFGTNDSNKTATYEHDGATIPYYLDPATDFKSYLERYITGAQARSATPVLVTPPPRRSCSGDSHEFGNGLSAYAKAMRELGDELDVAVIDLNAKTLAHLNSIGCVAAGEDFFLVRADGSVDGTHFNETGARVMAGLVADGTEDAGLTLARYRK</sequence>
<gene>
    <name evidence="4" type="ordered locus">sce1489</name>
</gene>
<feature type="compositionally biased region" description="Gly residues" evidence="3">
    <location>
        <begin position="1"/>
        <end position="15"/>
    </location>
</feature>
<name>A9FCB9_SORC5</name>
<dbReference type="Gene3D" id="3.40.50.1110">
    <property type="entry name" value="SGNH hydrolase"/>
    <property type="match status" value="1"/>
</dbReference>
<organism evidence="4 5">
    <name type="scientific">Sorangium cellulosum (strain So ce56)</name>
    <name type="common">Polyangium cellulosum (strain So ce56)</name>
    <dbReference type="NCBI Taxonomy" id="448385"/>
    <lineage>
        <taxon>Bacteria</taxon>
        <taxon>Pseudomonadati</taxon>
        <taxon>Myxococcota</taxon>
        <taxon>Polyangia</taxon>
        <taxon>Polyangiales</taxon>
        <taxon>Polyangiaceae</taxon>
        <taxon>Sorangium</taxon>
    </lineage>
</organism>
<dbReference type="CDD" id="cd01821">
    <property type="entry name" value="Rhamnogalacturan_acetylesterase_like"/>
    <property type="match status" value="1"/>
</dbReference>
<comment type="similarity">
    <text evidence="1">Belongs to the 'GDSL' lipolytic enzyme family.</text>
</comment>
<evidence type="ECO:0000256" key="2">
    <source>
        <dbReference type="ARBA" id="ARBA00022801"/>
    </source>
</evidence>
<dbReference type="PANTHER" id="PTHR43695">
    <property type="entry name" value="PUTATIVE (AFU_ORTHOLOGUE AFUA_2G17250)-RELATED"/>
    <property type="match status" value="1"/>
</dbReference>
<dbReference type="KEGG" id="scl:sce1489"/>
<feature type="region of interest" description="Disordered" evidence="3">
    <location>
        <begin position="1"/>
        <end position="29"/>
    </location>
</feature>
<keyword evidence="2" id="KW-0378">Hydrolase</keyword>
<dbReference type="PANTHER" id="PTHR43695:SF1">
    <property type="entry name" value="RHAMNOGALACTURONAN ACETYLESTERASE"/>
    <property type="match status" value="1"/>
</dbReference>
<evidence type="ECO:0000256" key="1">
    <source>
        <dbReference type="ARBA" id="ARBA00008668"/>
    </source>
</evidence>
<dbReference type="EMBL" id="AM746676">
    <property type="protein sequence ID" value="CAN91647.1"/>
    <property type="molecule type" value="Genomic_DNA"/>
</dbReference>
<dbReference type="STRING" id="448385.sce1489"/>